<dbReference type="STRING" id="5643.A0A060SPT1"/>
<evidence type="ECO:0000256" key="1">
    <source>
        <dbReference type="ARBA" id="ARBA00023002"/>
    </source>
</evidence>
<dbReference type="OrthoDB" id="191139at2759"/>
<dbReference type="PANTHER" id="PTHR43157">
    <property type="entry name" value="PHOSPHATIDYLINOSITOL-GLYCAN BIOSYNTHESIS CLASS F PROTEIN-RELATED"/>
    <property type="match status" value="1"/>
</dbReference>
<evidence type="ECO:0000313" key="2">
    <source>
        <dbReference type="EMBL" id="CDO76360.1"/>
    </source>
</evidence>
<dbReference type="Proteomes" id="UP000029665">
    <property type="component" value="Unassembled WGS sequence"/>
</dbReference>
<comment type="caution">
    <text evidence="2">The sequence shown here is derived from an EMBL/GenBank/DDBJ whole genome shotgun (WGS) entry which is preliminary data.</text>
</comment>
<protein>
    <recommendedName>
        <fullName evidence="4">NAD-P-binding protein</fullName>
    </recommendedName>
</protein>
<dbReference type="GO" id="GO:0016491">
    <property type="term" value="F:oxidoreductase activity"/>
    <property type="evidence" value="ECO:0007669"/>
    <property type="project" value="UniProtKB-KW"/>
</dbReference>
<dbReference type="EMBL" id="CCBP010000366">
    <property type="protein sequence ID" value="CDO76360.1"/>
    <property type="molecule type" value="Genomic_DNA"/>
</dbReference>
<dbReference type="Pfam" id="PF00106">
    <property type="entry name" value="adh_short"/>
    <property type="match status" value="1"/>
</dbReference>
<keyword evidence="1" id="KW-0560">Oxidoreductase</keyword>
<gene>
    <name evidence="2" type="ORF">BN946_scf185011.g24</name>
</gene>
<proteinExistence type="predicted"/>
<dbReference type="Gene3D" id="3.40.50.720">
    <property type="entry name" value="NAD(P)-binding Rossmann-like Domain"/>
    <property type="match status" value="1"/>
</dbReference>
<reference evidence="2" key="1">
    <citation type="submission" date="2014-01" db="EMBL/GenBank/DDBJ databases">
        <title>The genome of the white-rot fungus Pycnoporus cinnabarinus: a basidiomycete model with a versatile arsenal for lignocellulosic biomass breakdown.</title>
        <authorList>
            <person name="Levasseur A."/>
            <person name="Lomascolo A."/>
            <person name="Ruiz-Duenas F.J."/>
            <person name="Uzan E."/>
            <person name="Piumi F."/>
            <person name="Kues U."/>
            <person name="Ram A.F.J."/>
            <person name="Murat C."/>
            <person name="Haon M."/>
            <person name="Benoit I."/>
            <person name="Arfi Y."/>
            <person name="Chevret D."/>
            <person name="Drula E."/>
            <person name="Kwon M.J."/>
            <person name="Gouret P."/>
            <person name="Lesage-Meessen L."/>
            <person name="Lombard V."/>
            <person name="Mariette J."/>
            <person name="Noirot C."/>
            <person name="Park J."/>
            <person name="Patyshakuliyeva A."/>
            <person name="Wieneger R.A.B."/>
            <person name="Wosten H.A.B."/>
            <person name="Martin F."/>
            <person name="Coutinho P.M."/>
            <person name="de Vries R."/>
            <person name="Martinez A.T."/>
            <person name="Klopp C."/>
            <person name="Pontarotti P."/>
            <person name="Henrissat B."/>
            <person name="Record E."/>
        </authorList>
    </citation>
    <scope>NUCLEOTIDE SEQUENCE [LARGE SCALE GENOMIC DNA]</scope>
    <source>
        <strain evidence="2">BRFM137</strain>
    </source>
</reference>
<organism evidence="2 3">
    <name type="scientific">Pycnoporus cinnabarinus</name>
    <name type="common">Cinnabar-red polypore</name>
    <name type="synonym">Trametes cinnabarina</name>
    <dbReference type="NCBI Taxonomy" id="5643"/>
    <lineage>
        <taxon>Eukaryota</taxon>
        <taxon>Fungi</taxon>
        <taxon>Dikarya</taxon>
        <taxon>Basidiomycota</taxon>
        <taxon>Agaricomycotina</taxon>
        <taxon>Agaricomycetes</taxon>
        <taxon>Polyporales</taxon>
        <taxon>Polyporaceae</taxon>
        <taxon>Trametes</taxon>
    </lineage>
</organism>
<dbReference type="HOGENOM" id="CLU_010194_44_6_1"/>
<dbReference type="InterPro" id="IPR036291">
    <property type="entry name" value="NAD(P)-bd_dom_sf"/>
</dbReference>
<keyword evidence="3" id="KW-1185">Reference proteome</keyword>
<sequence length="332" mass="36329">MGAFLSRSFDPATDIPDLKGKVAIVTGGNAGVGFAVVQHLARHGAKVYMAARSEPKAQAAIARLHEQGLGPGNGEVVWLNLDLADPRTTIKAAKGFMEKEERLDILIVNNAALLLVPYKKTHDGIQDVVMVNYVGTYVFTRTLLPILKRTAQKPGSDVRIVAVNAEGNKLCPHDVKFSSLEDLNRDFTDTSFPQFMRYTFSKLMQLKFIKELQRRLEQDGVPILCMATCPGAVNTEGVQTYARSVGPILSPLYAFIANLAFASPMKGAYSTVFAAASPIPRELTEEYKGAFLKNPAKKTSVSPLAEDPEKLKELWKTTERILSEAGVQLEGF</sequence>
<evidence type="ECO:0008006" key="4">
    <source>
        <dbReference type="Google" id="ProtNLM"/>
    </source>
</evidence>
<dbReference type="SUPFAM" id="SSF51735">
    <property type="entry name" value="NAD(P)-binding Rossmann-fold domains"/>
    <property type="match status" value="1"/>
</dbReference>
<dbReference type="PRINTS" id="PR00081">
    <property type="entry name" value="GDHRDH"/>
</dbReference>
<dbReference type="PANTHER" id="PTHR43157:SF31">
    <property type="entry name" value="PHOSPHATIDYLINOSITOL-GLYCAN BIOSYNTHESIS CLASS F PROTEIN"/>
    <property type="match status" value="1"/>
</dbReference>
<accession>A0A060SPT1</accession>
<dbReference type="InterPro" id="IPR002347">
    <property type="entry name" value="SDR_fam"/>
</dbReference>
<dbReference type="AlphaFoldDB" id="A0A060SPT1"/>
<evidence type="ECO:0000313" key="3">
    <source>
        <dbReference type="Proteomes" id="UP000029665"/>
    </source>
</evidence>
<dbReference type="OMA" id="SHEYLIL"/>
<name>A0A060SPT1_PYCCI</name>